<gene>
    <name evidence="1" type="ORF">NCTC11544_03470</name>
</gene>
<dbReference type="Proteomes" id="UP000255529">
    <property type="component" value="Unassembled WGS sequence"/>
</dbReference>
<dbReference type="EMBL" id="UGYN01000002">
    <property type="protein sequence ID" value="SUI73985.1"/>
    <property type="molecule type" value="Genomic_DNA"/>
</dbReference>
<organism evidence="1 2">
    <name type="scientific">Serratia quinivorans</name>
    <dbReference type="NCBI Taxonomy" id="137545"/>
    <lineage>
        <taxon>Bacteria</taxon>
        <taxon>Pseudomonadati</taxon>
        <taxon>Pseudomonadota</taxon>
        <taxon>Gammaproteobacteria</taxon>
        <taxon>Enterobacterales</taxon>
        <taxon>Yersiniaceae</taxon>
        <taxon>Serratia</taxon>
    </lineage>
</organism>
<proteinExistence type="predicted"/>
<evidence type="ECO:0000313" key="1">
    <source>
        <dbReference type="EMBL" id="SUI73985.1"/>
    </source>
</evidence>
<protein>
    <submittedName>
        <fullName evidence="1">Uncharacterized protein</fullName>
    </submittedName>
</protein>
<accession>A0A380A4L3</accession>
<name>A0A380A4L3_9GAMM</name>
<reference evidence="1 2" key="1">
    <citation type="submission" date="2018-06" db="EMBL/GenBank/DDBJ databases">
        <authorList>
            <consortium name="Pathogen Informatics"/>
            <person name="Doyle S."/>
        </authorList>
    </citation>
    <scope>NUCLEOTIDE SEQUENCE [LARGE SCALE GENOMIC DNA]</scope>
    <source>
        <strain evidence="1 2">NCTC11544</strain>
    </source>
</reference>
<sequence>MSIILPHPGAAGAKRGETQREHYFSVAFNAVEEADNSISLTTTGLARREKFCKKISQPAALLAAADQTAHTTTFHKCGHLMAHFGGHLGVKHPLGQHFGVG</sequence>
<dbReference type="AlphaFoldDB" id="A0A380A4L3"/>
<evidence type="ECO:0000313" key="2">
    <source>
        <dbReference type="Proteomes" id="UP000255529"/>
    </source>
</evidence>